<proteinExistence type="predicted"/>
<sequence length="202" mass="23087">MFDEFPKRDLVSWNTSIGGYLCAHNYLGFLDIFVELRRDGICASVMTMLCVLSVIGLSRRPKISFLVYGTEFIDMYAKFWLLVKAVNIFDNMETKDMKSWTTMIMGYGVHEQVKNAIVLFHRIVDEGFRPNQVNFLAVLSACSQEELVEDGINCFRKMVLEYRLTPKIEHYVCLVDILGHAGLLEITRELIKGLPIEGDSTA</sequence>
<evidence type="ECO:0000256" key="2">
    <source>
        <dbReference type="PROSITE-ProRule" id="PRU00708"/>
    </source>
</evidence>
<dbReference type="Proteomes" id="UP000224567">
    <property type="component" value="Unassembled WGS sequence"/>
</dbReference>
<dbReference type="InterPro" id="IPR002885">
    <property type="entry name" value="PPR_rpt"/>
</dbReference>
<dbReference type="NCBIfam" id="TIGR00756">
    <property type="entry name" value="PPR"/>
    <property type="match status" value="1"/>
</dbReference>
<dbReference type="PROSITE" id="PS51375">
    <property type="entry name" value="PPR"/>
    <property type="match status" value="1"/>
</dbReference>
<dbReference type="STRING" id="33114.A0A2G2XPE6"/>
<dbReference type="EMBL" id="MLFT02000001">
    <property type="protein sequence ID" value="PHT59366.1"/>
    <property type="molecule type" value="Genomic_DNA"/>
</dbReference>
<reference evidence="3 4" key="1">
    <citation type="journal article" date="2017" name="Genome Biol.">
        <title>New reference genome sequences of hot pepper reveal the massive evolution of plant disease-resistance genes by retroduplication.</title>
        <authorList>
            <person name="Kim S."/>
            <person name="Park J."/>
            <person name="Yeom S.I."/>
            <person name="Kim Y.M."/>
            <person name="Seo E."/>
            <person name="Kim K.T."/>
            <person name="Kim M.S."/>
            <person name="Lee J.M."/>
            <person name="Cheong K."/>
            <person name="Shin H.S."/>
            <person name="Kim S.B."/>
            <person name="Han K."/>
            <person name="Lee J."/>
            <person name="Park M."/>
            <person name="Lee H.A."/>
            <person name="Lee H.Y."/>
            <person name="Lee Y."/>
            <person name="Oh S."/>
            <person name="Lee J.H."/>
            <person name="Choi E."/>
            <person name="Choi E."/>
            <person name="Lee S.E."/>
            <person name="Jeon J."/>
            <person name="Kim H."/>
            <person name="Choi G."/>
            <person name="Song H."/>
            <person name="Lee J."/>
            <person name="Lee S.C."/>
            <person name="Kwon J.K."/>
            <person name="Lee H.Y."/>
            <person name="Koo N."/>
            <person name="Hong Y."/>
            <person name="Kim R.W."/>
            <person name="Kang W.H."/>
            <person name="Huh J.H."/>
            <person name="Kang B.C."/>
            <person name="Yang T.J."/>
            <person name="Lee Y.H."/>
            <person name="Bennetzen J.L."/>
            <person name="Choi D."/>
        </authorList>
    </citation>
    <scope>NUCLEOTIDE SEQUENCE [LARGE SCALE GENOMIC DNA]</scope>
    <source>
        <strain evidence="4">cv. PBC81</strain>
    </source>
</reference>
<name>A0A2G2XPE6_CAPBA</name>
<evidence type="ECO:0008006" key="5">
    <source>
        <dbReference type="Google" id="ProtNLM"/>
    </source>
</evidence>
<dbReference type="OrthoDB" id="185373at2759"/>
<keyword evidence="4" id="KW-1185">Reference proteome</keyword>
<dbReference type="PANTHER" id="PTHR47926:SF347">
    <property type="entry name" value="PENTATRICOPEPTIDE REPEAT-CONTAINING PROTEIN"/>
    <property type="match status" value="1"/>
</dbReference>
<dbReference type="InterPro" id="IPR046960">
    <property type="entry name" value="PPR_At4g14850-like_plant"/>
</dbReference>
<dbReference type="GO" id="GO:0009451">
    <property type="term" value="P:RNA modification"/>
    <property type="evidence" value="ECO:0007669"/>
    <property type="project" value="InterPro"/>
</dbReference>
<reference evidence="4" key="2">
    <citation type="journal article" date="2017" name="J. Anim. Genet.">
        <title>Multiple reference genome sequences of hot pepper reveal the massive evolution of plant disease resistance genes by retroduplication.</title>
        <authorList>
            <person name="Kim S."/>
            <person name="Park J."/>
            <person name="Yeom S.-I."/>
            <person name="Kim Y.-M."/>
            <person name="Seo E."/>
            <person name="Kim K.-T."/>
            <person name="Kim M.-S."/>
            <person name="Lee J.M."/>
            <person name="Cheong K."/>
            <person name="Shin H.-S."/>
            <person name="Kim S.-B."/>
            <person name="Han K."/>
            <person name="Lee J."/>
            <person name="Park M."/>
            <person name="Lee H.-A."/>
            <person name="Lee H.-Y."/>
            <person name="Lee Y."/>
            <person name="Oh S."/>
            <person name="Lee J.H."/>
            <person name="Choi E."/>
            <person name="Choi E."/>
            <person name="Lee S.E."/>
            <person name="Jeon J."/>
            <person name="Kim H."/>
            <person name="Choi G."/>
            <person name="Song H."/>
            <person name="Lee J."/>
            <person name="Lee S.-C."/>
            <person name="Kwon J.-K."/>
            <person name="Lee H.-Y."/>
            <person name="Koo N."/>
            <person name="Hong Y."/>
            <person name="Kim R.W."/>
            <person name="Kang W.-H."/>
            <person name="Huh J.H."/>
            <person name="Kang B.-C."/>
            <person name="Yang T.-J."/>
            <person name="Lee Y.-H."/>
            <person name="Bennetzen J.L."/>
            <person name="Choi D."/>
        </authorList>
    </citation>
    <scope>NUCLEOTIDE SEQUENCE [LARGE SCALE GENOMIC DNA]</scope>
    <source>
        <strain evidence="4">cv. PBC81</strain>
    </source>
</reference>
<evidence type="ECO:0000313" key="3">
    <source>
        <dbReference type="EMBL" id="PHT59366.1"/>
    </source>
</evidence>
<dbReference type="GO" id="GO:0003723">
    <property type="term" value="F:RNA binding"/>
    <property type="evidence" value="ECO:0007669"/>
    <property type="project" value="InterPro"/>
</dbReference>
<comment type="caution">
    <text evidence="3">The sequence shown here is derived from an EMBL/GenBank/DDBJ whole genome shotgun (WGS) entry which is preliminary data.</text>
</comment>
<keyword evidence="1" id="KW-0677">Repeat</keyword>
<organism evidence="3 4">
    <name type="scientific">Capsicum baccatum</name>
    <name type="common">Peruvian pepper</name>
    <dbReference type="NCBI Taxonomy" id="33114"/>
    <lineage>
        <taxon>Eukaryota</taxon>
        <taxon>Viridiplantae</taxon>
        <taxon>Streptophyta</taxon>
        <taxon>Embryophyta</taxon>
        <taxon>Tracheophyta</taxon>
        <taxon>Spermatophyta</taxon>
        <taxon>Magnoliopsida</taxon>
        <taxon>eudicotyledons</taxon>
        <taxon>Gunneridae</taxon>
        <taxon>Pentapetalae</taxon>
        <taxon>asterids</taxon>
        <taxon>lamiids</taxon>
        <taxon>Solanales</taxon>
        <taxon>Solanaceae</taxon>
        <taxon>Solanoideae</taxon>
        <taxon>Capsiceae</taxon>
        <taxon>Capsicum</taxon>
    </lineage>
</organism>
<dbReference type="InterPro" id="IPR011990">
    <property type="entry name" value="TPR-like_helical_dom_sf"/>
</dbReference>
<dbReference type="PANTHER" id="PTHR47926">
    <property type="entry name" value="PENTATRICOPEPTIDE REPEAT-CONTAINING PROTEIN"/>
    <property type="match status" value="1"/>
</dbReference>
<dbReference type="AlphaFoldDB" id="A0A2G2XPE6"/>
<protein>
    <recommendedName>
        <fullName evidence="5">Pentatricopeptide repeat-containing protein</fullName>
    </recommendedName>
</protein>
<dbReference type="Gene3D" id="1.25.40.10">
    <property type="entry name" value="Tetratricopeptide repeat domain"/>
    <property type="match status" value="1"/>
</dbReference>
<dbReference type="Pfam" id="PF01535">
    <property type="entry name" value="PPR"/>
    <property type="match status" value="3"/>
</dbReference>
<feature type="repeat" description="PPR" evidence="2">
    <location>
        <begin position="96"/>
        <end position="130"/>
    </location>
</feature>
<accession>A0A2G2XPE6</accession>
<gene>
    <name evidence="3" type="ORF">CQW23_01729</name>
</gene>
<evidence type="ECO:0000313" key="4">
    <source>
        <dbReference type="Proteomes" id="UP000224567"/>
    </source>
</evidence>
<evidence type="ECO:0000256" key="1">
    <source>
        <dbReference type="ARBA" id="ARBA00022737"/>
    </source>
</evidence>